<keyword evidence="4 6" id="KW-1133">Transmembrane helix</keyword>
<keyword evidence="8" id="KW-1185">Reference proteome</keyword>
<dbReference type="EMBL" id="UYJE01000938">
    <property type="protein sequence ID" value="VDH97814.1"/>
    <property type="molecule type" value="Genomic_DNA"/>
</dbReference>
<keyword evidence="2 6" id="KW-0812">Transmembrane</keyword>
<evidence type="ECO:0000256" key="6">
    <source>
        <dbReference type="SAM" id="Phobius"/>
    </source>
</evidence>
<accession>A0A8B6C084</accession>
<name>A0A8B6C084_MYTGA</name>
<protein>
    <recommendedName>
        <fullName evidence="9">Plexin domain-containing protein</fullName>
    </recommendedName>
</protein>
<dbReference type="InterPro" id="IPR031152">
    <property type="entry name" value="PLXDC"/>
</dbReference>
<dbReference type="GO" id="GO:0016020">
    <property type="term" value="C:membrane"/>
    <property type="evidence" value="ECO:0007669"/>
    <property type="project" value="UniProtKB-SubCell"/>
</dbReference>
<evidence type="ECO:0008006" key="9">
    <source>
        <dbReference type="Google" id="ProtNLM"/>
    </source>
</evidence>
<sequence length="534" mass="60645">MFENGTILFAYKSIPDTDISGKLWPVKVGVSDAFYFDRDSPFGGYTRFVVRYHLINLNMSYLANYTAIVLDPLPTCNEATTCENCTSLKIAFYCSWCHAAARCSSGIDWHRQNWRNNRCDENAVDTPSQCPIPTHIPTTSTTTTSRLTTTLATTTKATTTISTKPALITTRPTTTTITTTTASSISPEPSPISTLGTVRSDAVRSKKDSKSETAIVVPLVIALVVILILCGAWIIYARTHPNTRSGIWLIEHSPRKIKERFSGTSFFKDSKEDTSNIHSKYEVQSDSISGVLSIKQEHRQVVYKEHDIVKRQSAPPDNETTITDNHDYYTSRIISDPDGAYWNELEGHTKHTLSNDHHLRYSFVTVSFQFPFYGHLMNRFAITTQGFLYMSNFTHPDLDWTFTHYIAPLMGNFDTIGNDSHILYKDDGHSFVVEWRNVKLNDQSENDKSTRTRTTTTVTYRQQNTRTTTTVTVTDNKSTRTTTVTYRQQNTRTTTTTTNHKNNHNSNCYQQLKTQEQPQQLILQTPKTQEQPQQ</sequence>
<evidence type="ECO:0000256" key="3">
    <source>
        <dbReference type="ARBA" id="ARBA00022729"/>
    </source>
</evidence>
<evidence type="ECO:0000256" key="5">
    <source>
        <dbReference type="SAM" id="MobiDB-lite"/>
    </source>
</evidence>
<evidence type="ECO:0000313" key="7">
    <source>
        <dbReference type="EMBL" id="VDH97814.1"/>
    </source>
</evidence>
<organism evidence="7 8">
    <name type="scientific">Mytilus galloprovincialis</name>
    <name type="common">Mediterranean mussel</name>
    <dbReference type="NCBI Taxonomy" id="29158"/>
    <lineage>
        <taxon>Eukaryota</taxon>
        <taxon>Metazoa</taxon>
        <taxon>Spiralia</taxon>
        <taxon>Lophotrochozoa</taxon>
        <taxon>Mollusca</taxon>
        <taxon>Bivalvia</taxon>
        <taxon>Autobranchia</taxon>
        <taxon>Pteriomorphia</taxon>
        <taxon>Mytilida</taxon>
        <taxon>Mytiloidea</taxon>
        <taxon>Mytilidae</taxon>
        <taxon>Mytilinae</taxon>
        <taxon>Mytilus</taxon>
    </lineage>
</organism>
<evidence type="ECO:0000256" key="4">
    <source>
        <dbReference type="ARBA" id="ARBA00022989"/>
    </source>
</evidence>
<gene>
    <name evidence="7" type="ORF">MGAL_10B039734</name>
</gene>
<dbReference type="Proteomes" id="UP000596742">
    <property type="component" value="Unassembled WGS sequence"/>
</dbReference>
<proteinExistence type="predicted"/>
<keyword evidence="6" id="KW-0472">Membrane</keyword>
<evidence type="ECO:0000256" key="2">
    <source>
        <dbReference type="ARBA" id="ARBA00022692"/>
    </source>
</evidence>
<comment type="subcellular location">
    <subcellularLocation>
        <location evidence="1">Membrane</location>
        <topology evidence="1">Single-pass type I membrane protein</topology>
    </subcellularLocation>
</comment>
<keyword evidence="3" id="KW-0732">Signal</keyword>
<dbReference type="PANTHER" id="PTHR13055:SF12">
    <property type="entry name" value="LD40707P"/>
    <property type="match status" value="1"/>
</dbReference>
<evidence type="ECO:0000256" key="1">
    <source>
        <dbReference type="ARBA" id="ARBA00004479"/>
    </source>
</evidence>
<feature type="transmembrane region" description="Helical" evidence="6">
    <location>
        <begin position="214"/>
        <end position="236"/>
    </location>
</feature>
<comment type="caution">
    <text evidence="7">The sequence shown here is derived from an EMBL/GenBank/DDBJ whole genome shotgun (WGS) entry which is preliminary data.</text>
</comment>
<reference evidence="7" key="1">
    <citation type="submission" date="2018-11" db="EMBL/GenBank/DDBJ databases">
        <authorList>
            <person name="Alioto T."/>
            <person name="Alioto T."/>
        </authorList>
    </citation>
    <scope>NUCLEOTIDE SEQUENCE</scope>
</reference>
<evidence type="ECO:0000313" key="8">
    <source>
        <dbReference type="Proteomes" id="UP000596742"/>
    </source>
</evidence>
<feature type="compositionally biased region" description="Polar residues" evidence="5">
    <location>
        <begin position="521"/>
        <end position="534"/>
    </location>
</feature>
<dbReference type="OrthoDB" id="6285106at2759"/>
<feature type="region of interest" description="Disordered" evidence="5">
    <location>
        <begin position="515"/>
        <end position="534"/>
    </location>
</feature>
<dbReference type="AlphaFoldDB" id="A0A8B6C084"/>
<dbReference type="PANTHER" id="PTHR13055">
    <property type="entry name" value="TUMOR ENDOTHELIAL MARKER 7 RELATED"/>
    <property type="match status" value="1"/>
</dbReference>